<protein>
    <submittedName>
        <fullName evidence="2">Uncharacterized protein</fullName>
    </submittedName>
</protein>
<keyword evidence="1" id="KW-0472">Membrane</keyword>
<feature type="transmembrane region" description="Helical" evidence="1">
    <location>
        <begin position="57"/>
        <end position="78"/>
    </location>
</feature>
<dbReference type="AlphaFoldDB" id="A0A3N1PJU7"/>
<keyword evidence="1" id="KW-1133">Transmembrane helix</keyword>
<reference evidence="2 3" key="1">
    <citation type="submission" date="2018-11" db="EMBL/GenBank/DDBJ databases">
        <title>Genomic Encyclopedia of Type Strains, Phase IV (KMG-IV): sequencing the most valuable type-strain genomes for metagenomic binning, comparative biology and taxonomic classification.</title>
        <authorList>
            <person name="Goeker M."/>
        </authorList>
    </citation>
    <scope>NUCLEOTIDE SEQUENCE [LARGE SCALE GENOMIC DNA]</scope>
    <source>
        <strain evidence="2 3">DSM 21945</strain>
    </source>
</reference>
<name>A0A3N1PJU7_9GAMM</name>
<keyword evidence="1" id="KW-0812">Transmembrane</keyword>
<keyword evidence="3" id="KW-1185">Reference proteome</keyword>
<dbReference type="EMBL" id="RJUL01000004">
    <property type="protein sequence ID" value="ROQ27471.1"/>
    <property type="molecule type" value="Genomic_DNA"/>
</dbReference>
<sequence>MMRTVLFLGYGLLLGAYPLSALLAPNLAFNPFFAVMLVVLWLGLYSHARRAPVLLPGIWQALAVALMLLLLFQGLTAWQYHILSPDHHWYDFSDTNSLSTFLVQLALLLPWVALMLRYGDWRHPAWLKSPKGRCAQWLVEHFDGEGRLQLFTLGYDLKAEIIPKGVAVTLVRGRQQFHQVLPDLYHLADFLLANTPFMDDLVDEPLPAAEDGALVR</sequence>
<feature type="transmembrane region" description="Helical" evidence="1">
    <location>
        <begin position="28"/>
        <end position="45"/>
    </location>
</feature>
<proteinExistence type="predicted"/>
<evidence type="ECO:0000256" key="1">
    <source>
        <dbReference type="SAM" id="Phobius"/>
    </source>
</evidence>
<evidence type="ECO:0000313" key="3">
    <source>
        <dbReference type="Proteomes" id="UP000268033"/>
    </source>
</evidence>
<dbReference type="RefSeq" id="WP_123421327.1">
    <property type="nucleotide sequence ID" value="NZ_RJUL01000004.1"/>
</dbReference>
<dbReference type="Proteomes" id="UP000268033">
    <property type="component" value="Unassembled WGS sequence"/>
</dbReference>
<gene>
    <name evidence="2" type="ORF">EDC28_104121</name>
</gene>
<feature type="transmembrane region" description="Helical" evidence="1">
    <location>
        <begin position="98"/>
        <end position="118"/>
    </location>
</feature>
<evidence type="ECO:0000313" key="2">
    <source>
        <dbReference type="EMBL" id="ROQ27471.1"/>
    </source>
</evidence>
<accession>A0A3N1PJU7</accession>
<comment type="caution">
    <text evidence="2">The sequence shown here is derived from an EMBL/GenBank/DDBJ whole genome shotgun (WGS) entry which is preliminary data.</text>
</comment>
<organism evidence="2 3">
    <name type="scientific">Gallaecimonas pentaromativorans</name>
    <dbReference type="NCBI Taxonomy" id="584787"/>
    <lineage>
        <taxon>Bacteria</taxon>
        <taxon>Pseudomonadati</taxon>
        <taxon>Pseudomonadota</taxon>
        <taxon>Gammaproteobacteria</taxon>
        <taxon>Enterobacterales</taxon>
        <taxon>Gallaecimonadaceae</taxon>
        <taxon>Gallaecimonas</taxon>
    </lineage>
</organism>
<dbReference type="STRING" id="584787.GCA_001247655_02560"/>